<comment type="caution">
    <text evidence="2">The sequence shown here is derived from an EMBL/GenBank/DDBJ whole genome shotgun (WGS) entry which is preliminary data.</text>
</comment>
<feature type="compositionally biased region" description="Acidic residues" evidence="1">
    <location>
        <begin position="393"/>
        <end position="406"/>
    </location>
</feature>
<organism evidence="2 3">
    <name type="scientific">Pythium oligandrum</name>
    <name type="common">Mycoparasitic fungus</name>
    <dbReference type="NCBI Taxonomy" id="41045"/>
    <lineage>
        <taxon>Eukaryota</taxon>
        <taxon>Sar</taxon>
        <taxon>Stramenopiles</taxon>
        <taxon>Oomycota</taxon>
        <taxon>Peronosporomycetes</taxon>
        <taxon>Pythiales</taxon>
        <taxon>Pythiaceae</taxon>
        <taxon>Pythium</taxon>
    </lineage>
</organism>
<feature type="region of interest" description="Disordered" evidence="1">
    <location>
        <begin position="38"/>
        <end position="59"/>
    </location>
</feature>
<feature type="compositionally biased region" description="Basic and acidic residues" evidence="1">
    <location>
        <begin position="102"/>
        <end position="141"/>
    </location>
</feature>
<reference evidence="2" key="1">
    <citation type="submission" date="2019-03" db="EMBL/GenBank/DDBJ databases">
        <title>Long read genome sequence of the mycoparasitic Pythium oligandrum ATCC 38472 isolated from sugarbeet rhizosphere.</title>
        <authorList>
            <person name="Gaulin E."/>
        </authorList>
    </citation>
    <scope>NUCLEOTIDE SEQUENCE</scope>
    <source>
        <strain evidence="2">ATCC 38472_TT</strain>
    </source>
</reference>
<gene>
    <name evidence="2" type="ORF">Poli38472_005393</name>
</gene>
<protein>
    <submittedName>
        <fullName evidence="2">Uncharacterized protein</fullName>
    </submittedName>
</protein>
<feature type="compositionally biased region" description="Acidic residues" evidence="1">
    <location>
        <begin position="256"/>
        <end position="265"/>
    </location>
</feature>
<feature type="region of interest" description="Disordered" evidence="1">
    <location>
        <begin position="97"/>
        <end position="143"/>
    </location>
</feature>
<name>A0A8K1FGH4_PYTOL</name>
<feature type="region of interest" description="Disordered" evidence="1">
    <location>
        <begin position="369"/>
        <end position="406"/>
    </location>
</feature>
<proteinExistence type="predicted"/>
<evidence type="ECO:0000313" key="3">
    <source>
        <dbReference type="Proteomes" id="UP000794436"/>
    </source>
</evidence>
<evidence type="ECO:0000313" key="2">
    <source>
        <dbReference type="EMBL" id="TMW62775.1"/>
    </source>
</evidence>
<evidence type="ECO:0000256" key="1">
    <source>
        <dbReference type="SAM" id="MobiDB-lite"/>
    </source>
</evidence>
<dbReference type="AlphaFoldDB" id="A0A8K1FGH4"/>
<sequence length="406" mass="43625">MQALEDPVKLFEVDKQNGMENEVLDYDQDDVSLLKTGISSETEQTDVHDLSSCSSNETMGATVASESVVLLNDRPSEEADLEPIVSTFQVVDTLNSTSIEAPGHEDIPKNESSVRGDSDAVSHGEESERATEESELPDRSIVEPVEVVESTLTTGGPLFEVAAVKDIQNVDTEDTRRAIGQSLPSEEQEKSPSGESGHAMETMLNAEDAQDIDDERAATGVVDPADQGITSEPQETPPANELADAVEATDLSSAESDAESEEDAPEDTRCPTIELLKSVETGPVSAPETTDITSADLVEGTTTTEALHSEGDGATQRQLSSVDLASASVDANLPQLTELLLAAIPALQERSNPTKIELVHYPTLKQLDLPAEVDDDNDNYATDFEDNDHREDDTDDSQGYESFDDE</sequence>
<dbReference type="EMBL" id="SPLM01000073">
    <property type="protein sequence ID" value="TMW62775.1"/>
    <property type="molecule type" value="Genomic_DNA"/>
</dbReference>
<keyword evidence="3" id="KW-1185">Reference proteome</keyword>
<accession>A0A8K1FGH4</accession>
<feature type="region of interest" description="Disordered" evidence="1">
    <location>
        <begin position="169"/>
        <end position="297"/>
    </location>
</feature>
<feature type="compositionally biased region" description="Acidic residues" evidence="1">
    <location>
        <begin position="371"/>
        <end position="386"/>
    </location>
</feature>
<dbReference type="Proteomes" id="UP000794436">
    <property type="component" value="Unassembled WGS sequence"/>
</dbReference>